<protein>
    <recommendedName>
        <fullName evidence="3">KAP NTPase domain-containing protein</fullName>
    </recommendedName>
</protein>
<reference evidence="1" key="1">
    <citation type="submission" date="2014-10" db="EMBL/GenBank/DDBJ databases">
        <title>Massilia sp. genome.</title>
        <authorList>
            <person name="Xu B."/>
            <person name="Dai L."/>
            <person name="Huang Z."/>
        </authorList>
    </citation>
    <scope>NUCLEOTIDE SEQUENCE [LARGE SCALE GENOMIC DNA]</scope>
    <source>
        <strain evidence="1">CFS-1</strain>
    </source>
</reference>
<proteinExistence type="predicted"/>
<comment type="caution">
    <text evidence="1">The sequence shown here is derived from an EMBL/GenBank/DDBJ whole genome shotgun (WGS) entry which is preliminary data.</text>
</comment>
<keyword evidence="2" id="KW-1185">Reference proteome</keyword>
<sequence>MQRIAQGVNVLSHRATTEFADDYLNFDQGLERARSGVKLEEEFHHLVQTASDIVNTEAFLIAFDDVDTEFNEGWRILELIRRYLQTPRLVVLITGDMQLYTHLVRRRQFENFGDSLHQQDGQRSVERVRMIDHIEQQYLLKLFPLQNRVELKTLSQLSESNGGEVRFYVKHSKIEEYFKSANSIPLIRLLSQIVRDGLNVVDSRNNIQYCQYLLGLPIRAILQILHVYCDSLDSDNKAEILARALRGTLLGSLYQSGINVDALTGGSQSNLIESVFDVVKLDGEFDTGSYLRPHPGSETLRDAFVSLAAEVAAQCNRRPDRALRYLLQGPGSLTLARLHMPTNGGDLQNFFAAFKQGLSIGRNEDALNWARYATPALLNPYRDPDGVGPGVLRITGRRNKAANSKSLRSNQVVAFQIIRHNVLTKSSYTYLSIFNTIGVIEKLLSLSRDESVNLDEELKAHLLKMLSAVTITAPSWIAGREEYSKTTIEDFSEVRTDFSDEESVTEMVPVLSRWLRSSSQLSQEFMPSALLLGKIWTRLYFSLARAQSTVRKRALGVGSAMHLYFMCLINACLVEELDYAPSAVLIREELTISRNNPLLSGMPVFRKLRILYSSGVQLAEVLPLTNLILTCPLVNVFLPMPEELGRPLSVHTNVLYSLLDCDEVGYNELVHGLEVLNDERIVGSRRDID</sequence>
<dbReference type="AlphaFoldDB" id="A0A422QHV8"/>
<name>A0A422QHV8_9BURK</name>
<evidence type="ECO:0000313" key="1">
    <source>
        <dbReference type="EMBL" id="RNF29547.1"/>
    </source>
</evidence>
<evidence type="ECO:0000313" key="2">
    <source>
        <dbReference type="Proteomes" id="UP000283254"/>
    </source>
</evidence>
<accession>A0A422QHV8</accession>
<gene>
    <name evidence="1" type="ORF">NM04_17445</name>
</gene>
<evidence type="ECO:0008006" key="3">
    <source>
        <dbReference type="Google" id="ProtNLM"/>
    </source>
</evidence>
<dbReference type="Proteomes" id="UP000283254">
    <property type="component" value="Unassembled WGS sequence"/>
</dbReference>
<dbReference type="EMBL" id="JSAB01000193">
    <property type="protein sequence ID" value="RNF29547.1"/>
    <property type="molecule type" value="Genomic_DNA"/>
</dbReference>
<organism evidence="1 2">
    <name type="scientific">Massilia aurea</name>
    <dbReference type="NCBI Taxonomy" id="373040"/>
    <lineage>
        <taxon>Bacteria</taxon>
        <taxon>Pseudomonadati</taxon>
        <taxon>Pseudomonadota</taxon>
        <taxon>Betaproteobacteria</taxon>
        <taxon>Burkholderiales</taxon>
        <taxon>Oxalobacteraceae</taxon>
        <taxon>Telluria group</taxon>
        <taxon>Massilia</taxon>
    </lineage>
</organism>